<reference evidence="3" key="1">
    <citation type="journal article" date="2019" name="Int. J. Syst. Evol. Microbiol.">
        <title>The Global Catalogue of Microorganisms (GCM) 10K type strain sequencing project: providing services to taxonomists for standard genome sequencing and annotation.</title>
        <authorList>
            <consortium name="The Broad Institute Genomics Platform"/>
            <consortium name="The Broad Institute Genome Sequencing Center for Infectious Disease"/>
            <person name="Wu L."/>
            <person name="Ma J."/>
        </authorList>
    </citation>
    <scope>NUCLEOTIDE SEQUENCE [LARGE SCALE GENOMIC DNA]</scope>
    <source>
        <strain evidence="3">JCM 16578</strain>
    </source>
</reference>
<dbReference type="Proteomes" id="UP001501563">
    <property type="component" value="Unassembled WGS sequence"/>
</dbReference>
<protein>
    <submittedName>
        <fullName evidence="2">NAD(P)-dependent oxidoreductase</fullName>
    </submittedName>
</protein>
<dbReference type="InterPro" id="IPR001509">
    <property type="entry name" value="Epimerase_deHydtase"/>
</dbReference>
<dbReference type="InterPro" id="IPR036291">
    <property type="entry name" value="NAD(P)-bd_dom_sf"/>
</dbReference>
<evidence type="ECO:0000313" key="3">
    <source>
        <dbReference type="Proteomes" id="UP001501563"/>
    </source>
</evidence>
<sequence length="248" mass="25601">MPALRAGGVEGVVMDALDAASVTAAVLGAAPDVVVHQLTSLAMHDSVANARIRREGTRHLVDAAGKAGVRRMVAQSISWAYRPGTGPAGEETPLDTEADGTRAVPVGGVRALESAVAEMQEHVVLRYGTLYGPGTWYAPDGLISAALARGAVPADDAVTSFLHVADAAMAAVSALTWPSGTFNIVDDEPAPAHEWVPVLADVLGAPVPPRAEGGGAPWERGADNARATSLGWRPIHPSWRSGFRTALA</sequence>
<dbReference type="PANTHER" id="PTHR48079">
    <property type="entry name" value="PROTEIN YEEZ"/>
    <property type="match status" value="1"/>
</dbReference>
<dbReference type="Pfam" id="PF01370">
    <property type="entry name" value="Epimerase"/>
    <property type="match status" value="1"/>
</dbReference>
<proteinExistence type="predicted"/>
<comment type="caution">
    <text evidence="2">The sequence shown here is derived from an EMBL/GenBank/DDBJ whole genome shotgun (WGS) entry which is preliminary data.</text>
</comment>
<dbReference type="SUPFAM" id="SSF51735">
    <property type="entry name" value="NAD(P)-binding Rossmann-fold domains"/>
    <property type="match status" value="1"/>
</dbReference>
<evidence type="ECO:0000259" key="1">
    <source>
        <dbReference type="Pfam" id="PF01370"/>
    </source>
</evidence>
<gene>
    <name evidence="2" type="ORF">GCM10022207_26750</name>
</gene>
<accession>A0ABP7K0T7</accession>
<organism evidence="2 3">
    <name type="scientific">Streptomyces lannensis</name>
    <dbReference type="NCBI Taxonomy" id="766498"/>
    <lineage>
        <taxon>Bacteria</taxon>
        <taxon>Bacillati</taxon>
        <taxon>Actinomycetota</taxon>
        <taxon>Actinomycetes</taxon>
        <taxon>Kitasatosporales</taxon>
        <taxon>Streptomycetaceae</taxon>
        <taxon>Streptomyces</taxon>
    </lineage>
</organism>
<feature type="domain" description="NAD-dependent epimerase/dehydratase" evidence="1">
    <location>
        <begin position="10"/>
        <end position="183"/>
    </location>
</feature>
<evidence type="ECO:0000313" key="2">
    <source>
        <dbReference type="EMBL" id="GAA3861642.1"/>
    </source>
</evidence>
<dbReference type="Gene3D" id="3.40.50.720">
    <property type="entry name" value="NAD(P)-binding Rossmann-like Domain"/>
    <property type="match status" value="1"/>
</dbReference>
<dbReference type="EMBL" id="BAAAZA010000006">
    <property type="protein sequence ID" value="GAA3861642.1"/>
    <property type="molecule type" value="Genomic_DNA"/>
</dbReference>
<keyword evidence="3" id="KW-1185">Reference proteome</keyword>
<dbReference type="PANTHER" id="PTHR48079:SF6">
    <property type="entry name" value="NAD(P)-BINDING DOMAIN-CONTAINING PROTEIN-RELATED"/>
    <property type="match status" value="1"/>
</dbReference>
<name>A0ABP7K0T7_9ACTN</name>
<dbReference type="InterPro" id="IPR051783">
    <property type="entry name" value="NAD(P)-dependent_oxidoreduct"/>
</dbReference>